<comment type="cofactor">
    <cofactor evidence="1">
        <name>Mg(2+)</name>
        <dbReference type="ChEBI" id="CHEBI:18420"/>
    </cofactor>
</comment>
<evidence type="ECO:0000313" key="5">
    <source>
        <dbReference type="EMBL" id="GGG66875.1"/>
    </source>
</evidence>
<dbReference type="SUPFAM" id="SSF56784">
    <property type="entry name" value="HAD-like"/>
    <property type="match status" value="1"/>
</dbReference>
<dbReference type="AlphaFoldDB" id="A0A917H524"/>
<protein>
    <submittedName>
        <fullName evidence="5">Haloacid dehalogenase</fullName>
    </submittedName>
</protein>
<organism evidence="5 6">
    <name type="scientific">Paenibacillus radicis</name>
    <name type="common">ex Gao et al. 2016</name>
    <dbReference type="NCBI Taxonomy" id="1737354"/>
    <lineage>
        <taxon>Bacteria</taxon>
        <taxon>Bacillati</taxon>
        <taxon>Bacillota</taxon>
        <taxon>Bacilli</taxon>
        <taxon>Bacillales</taxon>
        <taxon>Paenibacillaceae</taxon>
        <taxon>Paenibacillus</taxon>
    </lineage>
</organism>
<evidence type="ECO:0000256" key="1">
    <source>
        <dbReference type="ARBA" id="ARBA00001946"/>
    </source>
</evidence>
<dbReference type="GO" id="GO:0046872">
    <property type="term" value="F:metal ion binding"/>
    <property type="evidence" value="ECO:0007669"/>
    <property type="project" value="UniProtKB-KW"/>
</dbReference>
<dbReference type="InterPro" id="IPR023214">
    <property type="entry name" value="HAD_sf"/>
</dbReference>
<keyword evidence="6" id="KW-1185">Reference proteome</keyword>
<dbReference type="Proteomes" id="UP000600247">
    <property type="component" value="Unassembled WGS sequence"/>
</dbReference>
<dbReference type="GO" id="GO:0044281">
    <property type="term" value="P:small molecule metabolic process"/>
    <property type="evidence" value="ECO:0007669"/>
    <property type="project" value="UniProtKB-ARBA"/>
</dbReference>
<keyword evidence="3" id="KW-0378">Hydrolase</keyword>
<keyword evidence="2" id="KW-0479">Metal-binding</keyword>
<reference evidence="5 6" key="1">
    <citation type="journal article" date="2014" name="Int. J. Syst. Evol. Microbiol.">
        <title>Complete genome sequence of Corynebacterium casei LMG S-19264T (=DSM 44701T), isolated from a smear-ripened cheese.</title>
        <authorList>
            <consortium name="US DOE Joint Genome Institute (JGI-PGF)"/>
            <person name="Walter F."/>
            <person name="Albersmeier A."/>
            <person name="Kalinowski J."/>
            <person name="Ruckert C."/>
        </authorList>
    </citation>
    <scope>NUCLEOTIDE SEQUENCE [LARGE SCALE GENOMIC DNA]</scope>
    <source>
        <strain evidence="5 6">CGMCC 1.15286</strain>
    </source>
</reference>
<dbReference type="GO" id="GO:0016791">
    <property type="term" value="F:phosphatase activity"/>
    <property type="evidence" value="ECO:0007669"/>
    <property type="project" value="TreeGrafter"/>
</dbReference>
<accession>A0A917H524</accession>
<dbReference type="NCBIfam" id="TIGR01549">
    <property type="entry name" value="HAD-SF-IA-v1"/>
    <property type="match status" value="1"/>
</dbReference>
<evidence type="ECO:0000313" key="6">
    <source>
        <dbReference type="Proteomes" id="UP000600247"/>
    </source>
</evidence>
<dbReference type="EMBL" id="BMHY01000003">
    <property type="protein sequence ID" value="GGG66875.1"/>
    <property type="molecule type" value="Genomic_DNA"/>
</dbReference>
<dbReference type="InterPro" id="IPR036412">
    <property type="entry name" value="HAD-like_sf"/>
</dbReference>
<dbReference type="PANTHER" id="PTHR46470">
    <property type="entry name" value="N-ACYLNEURAMINATE-9-PHOSPHATASE"/>
    <property type="match status" value="1"/>
</dbReference>
<evidence type="ECO:0000256" key="4">
    <source>
        <dbReference type="ARBA" id="ARBA00022842"/>
    </source>
</evidence>
<dbReference type="PANTHER" id="PTHR46470:SF2">
    <property type="entry name" value="GLYCERALDEHYDE 3-PHOSPHATE PHOSPHATASE"/>
    <property type="match status" value="1"/>
</dbReference>
<dbReference type="InterPro" id="IPR051400">
    <property type="entry name" value="HAD-like_hydrolase"/>
</dbReference>
<dbReference type="Gene3D" id="1.20.120.710">
    <property type="entry name" value="Haloacid dehalogenase hydrolase-like domain"/>
    <property type="match status" value="1"/>
</dbReference>
<evidence type="ECO:0000256" key="2">
    <source>
        <dbReference type="ARBA" id="ARBA00022723"/>
    </source>
</evidence>
<dbReference type="Pfam" id="PF00702">
    <property type="entry name" value="Hydrolase"/>
    <property type="match status" value="1"/>
</dbReference>
<proteinExistence type="predicted"/>
<dbReference type="SFLD" id="SFLDG01129">
    <property type="entry name" value="C1.5:_HAD__Beta-PGM__Phosphata"/>
    <property type="match status" value="1"/>
</dbReference>
<dbReference type="InterPro" id="IPR006439">
    <property type="entry name" value="HAD-SF_hydro_IA"/>
</dbReference>
<dbReference type="SFLD" id="SFLDS00003">
    <property type="entry name" value="Haloacid_Dehalogenase"/>
    <property type="match status" value="1"/>
</dbReference>
<name>A0A917H524_9BACL</name>
<gene>
    <name evidence="5" type="ORF">GCM10010918_21730</name>
</gene>
<dbReference type="Gene3D" id="3.40.50.1000">
    <property type="entry name" value="HAD superfamily/HAD-like"/>
    <property type="match status" value="1"/>
</dbReference>
<sequence length="253" mass="28356">MVEWKMNRETGVLDRMDERQLGYFFDVDDTLYDHLTPFRKAVEAVAGVNEAFPYEAAYHRMRYYSDLLSLELGGAGAMGTGSPMEEMRRSRFQLALAEFDIELSMEQAAAMQAAYIGCQYEIEMFAGARELIAELVRAGHVVGLITNGTGEHQMNKIRAMELDGLIPPAYQFVSGVVGWDKPDGRIFAHVNEVTGTLPANSYYVGDSWRNDVVGAVEAGWTVVWFNHRGTAPESEHQPHYTVKSYAEIAELLL</sequence>
<evidence type="ECO:0000256" key="3">
    <source>
        <dbReference type="ARBA" id="ARBA00022801"/>
    </source>
</evidence>
<comment type="caution">
    <text evidence="5">The sequence shown here is derived from an EMBL/GenBank/DDBJ whole genome shotgun (WGS) entry which is preliminary data.</text>
</comment>
<keyword evidence="4" id="KW-0460">Magnesium</keyword>